<proteinExistence type="predicted"/>
<keyword evidence="2" id="KW-1185">Reference proteome</keyword>
<reference evidence="1 2" key="1">
    <citation type="journal article" date="2015" name="Stand. Genomic Sci.">
        <title>Genomic Encyclopedia of Bacterial and Archaeal Type Strains, Phase III: the genomes of soil and plant-associated and newly described type strains.</title>
        <authorList>
            <person name="Whitman W.B."/>
            <person name="Woyke T."/>
            <person name="Klenk H.P."/>
            <person name="Zhou Y."/>
            <person name="Lilburn T.G."/>
            <person name="Beck B.J."/>
            <person name="De Vos P."/>
            <person name="Vandamme P."/>
            <person name="Eisen J.A."/>
            <person name="Garrity G."/>
            <person name="Hugenholtz P."/>
            <person name="Kyrpides N.C."/>
        </authorList>
    </citation>
    <scope>NUCLEOTIDE SEQUENCE [LARGE SCALE GENOMIC DNA]</scope>
    <source>
        <strain evidence="1 2">VKM Ac-2572</strain>
    </source>
</reference>
<protein>
    <submittedName>
        <fullName evidence="1">Uncharacterized protein</fullName>
    </submittedName>
</protein>
<accession>A0A4R2H3X1</accession>
<evidence type="ECO:0000313" key="2">
    <source>
        <dbReference type="Proteomes" id="UP000294508"/>
    </source>
</evidence>
<gene>
    <name evidence="1" type="ORF">EV652_11257</name>
</gene>
<dbReference type="AlphaFoldDB" id="A0A4R2H3X1"/>
<dbReference type="Proteomes" id="UP000294508">
    <property type="component" value="Unassembled WGS sequence"/>
</dbReference>
<dbReference type="EMBL" id="SLWN01000012">
    <property type="protein sequence ID" value="TCO20311.1"/>
    <property type="molecule type" value="Genomic_DNA"/>
</dbReference>
<comment type="caution">
    <text evidence="1">The sequence shown here is derived from an EMBL/GenBank/DDBJ whole genome shotgun (WGS) entry which is preliminary data.</text>
</comment>
<organism evidence="1 2">
    <name type="scientific">Kribbella steppae</name>
    <dbReference type="NCBI Taxonomy" id="2512223"/>
    <lineage>
        <taxon>Bacteria</taxon>
        <taxon>Bacillati</taxon>
        <taxon>Actinomycetota</taxon>
        <taxon>Actinomycetes</taxon>
        <taxon>Propionibacteriales</taxon>
        <taxon>Kribbellaceae</taxon>
        <taxon>Kribbella</taxon>
    </lineage>
</organism>
<sequence length="125" mass="14436">MNATDALLRDFDRWDDDLARLEDEYAAGDWAQRERLMITAQRTVTTYRDRILPQLRAEAPATTYGHVVADQLTHAVDLLDDLQRELVRPGQTAHLELRINETLAVIRVLGTVVRRVHQLDHAHQF</sequence>
<evidence type="ECO:0000313" key="1">
    <source>
        <dbReference type="EMBL" id="TCO20311.1"/>
    </source>
</evidence>
<name>A0A4R2H3X1_9ACTN</name>
<dbReference type="RefSeq" id="WP_132212844.1">
    <property type="nucleotide sequence ID" value="NZ_SLWN01000012.1"/>
</dbReference>
<dbReference type="OrthoDB" id="3825082at2"/>